<dbReference type="FunFam" id="1.20.120.1810:FF:000003">
    <property type="entry name" value="RNA polymerase sigma factor"/>
    <property type="match status" value="1"/>
</dbReference>
<dbReference type="PROSITE" id="PS50943">
    <property type="entry name" value="HTH_CROC1"/>
    <property type="match status" value="1"/>
</dbReference>
<dbReference type="OrthoDB" id="9809557at2"/>
<evidence type="ECO:0000259" key="8">
    <source>
        <dbReference type="PROSITE" id="PS50943"/>
    </source>
</evidence>
<keyword evidence="6 7" id="KW-0804">Transcription</keyword>
<evidence type="ECO:0000256" key="2">
    <source>
        <dbReference type="ARBA" id="ARBA00022969"/>
    </source>
</evidence>
<dbReference type="InterPro" id="IPR036388">
    <property type="entry name" value="WH-like_DNA-bd_sf"/>
</dbReference>
<dbReference type="PROSITE" id="PS00715">
    <property type="entry name" value="SIGMA70_1"/>
    <property type="match status" value="1"/>
</dbReference>
<dbReference type="CDD" id="cd06171">
    <property type="entry name" value="Sigma70_r4"/>
    <property type="match status" value="1"/>
</dbReference>
<evidence type="ECO:0000313" key="10">
    <source>
        <dbReference type="Proteomes" id="UP000242662"/>
    </source>
</evidence>
<keyword evidence="10" id="KW-1185">Reference proteome</keyword>
<dbReference type="PANTHER" id="PTHR30376:SF3">
    <property type="entry name" value="RNA POLYMERASE SIGMA FACTOR RPOH"/>
    <property type="match status" value="1"/>
</dbReference>
<comment type="function">
    <text evidence="7">Sigma factors are initiation factors that promote the attachment of RNA polymerase to specific initiation sites and are then released.</text>
</comment>
<feature type="domain" description="HTH cro/C1-type" evidence="8">
    <location>
        <begin position="197"/>
        <end position="217"/>
    </location>
</feature>
<dbReference type="InterPro" id="IPR007630">
    <property type="entry name" value="RNA_pol_sigma70_r4"/>
</dbReference>
<evidence type="ECO:0000256" key="5">
    <source>
        <dbReference type="ARBA" id="ARBA00023125"/>
    </source>
</evidence>
<dbReference type="NCBIfam" id="TIGR02846">
    <property type="entry name" value="spore_sigmaK"/>
    <property type="match status" value="1"/>
</dbReference>
<dbReference type="Proteomes" id="UP000242662">
    <property type="component" value="Unassembled WGS sequence"/>
</dbReference>
<accession>A0A1G6JIM0</accession>
<dbReference type="GO" id="GO:0003677">
    <property type="term" value="F:DNA binding"/>
    <property type="evidence" value="ECO:0007669"/>
    <property type="project" value="UniProtKB-KW"/>
</dbReference>
<dbReference type="InterPro" id="IPR001387">
    <property type="entry name" value="Cro/C1-type_HTH"/>
</dbReference>
<sequence length="244" mass="28313">MSSILAAMTYFIKEIVVFVSYVKNNAFPQPLNKSEEKKCLELMAEGDIEARNRLIEHNLRLVAHIVKKFENTREDTEDLISIGTIGLIKAIESYSAGKGTKLATYAARCIENEILMHLRSLKKVRRDVSLQDPIGTDKEGNIISLIDVIQEESDDIADIIQKEMEKKQLHEYIHILDAREQEVIMSRFGLQTDKEKTQREIAKKLNISRSYVSRIEKRALMKLFHEFYKQSRGHLHPQKRSREE</sequence>
<dbReference type="InterPro" id="IPR014209">
    <property type="entry name" value="RNA_pol_sigma-K"/>
</dbReference>
<dbReference type="NCBIfam" id="NF004471">
    <property type="entry name" value="PRK05803.1"/>
    <property type="match status" value="1"/>
</dbReference>
<dbReference type="PIRSF" id="PIRSF000770">
    <property type="entry name" value="RNA_pol_sigma-SigE/K"/>
    <property type="match status" value="1"/>
</dbReference>
<dbReference type="GO" id="GO:0016987">
    <property type="term" value="F:sigma factor activity"/>
    <property type="evidence" value="ECO:0007669"/>
    <property type="project" value="UniProtKB-KW"/>
</dbReference>
<dbReference type="Gene3D" id="1.20.120.1810">
    <property type="match status" value="1"/>
</dbReference>
<dbReference type="Pfam" id="PF04542">
    <property type="entry name" value="Sigma70_r2"/>
    <property type="match status" value="1"/>
</dbReference>
<dbReference type="InterPro" id="IPR014284">
    <property type="entry name" value="RNA_pol_sigma-70_dom"/>
</dbReference>
<evidence type="ECO:0000256" key="4">
    <source>
        <dbReference type="ARBA" id="ARBA00023082"/>
    </source>
</evidence>
<organism evidence="9 10">
    <name type="scientific">Shouchella lonarensis</name>
    <dbReference type="NCBI Taxonomy" id="1464122"/>
    <lineage>
        <taxon>Bacteria</taxon>
        <taxon>Bacillati</taxon>
        <taxon>Bacillota</taxon>
        <taxon>Bacilli</taxon>
        <taxon>Bacillales</taxon>
        <taxon>Bacillaceae</taxon>
        <taxon>Shouchella</taxon>
    </lineage>
</organism>
<dbReference type="SUPFAM" id="SSF88946">
    <property type="entry name" value="Sigma2 domain of RNA polymerase sigma factors"/>
    <property type="match status" value="1"/>
</dbReference>
<dbReference type="FunFam" id="1.10.10.10:FF:000197">
    <property type="entry name" value="RNA polymerase sigma factor"/>
    <property type="match status" value="1"/>
</dbReference>
<comment type="similarity">
    <text evidence="1 7">Belongs to the sigma-70 factor family.</text>
</comment>
<keyword evidence="3 7" id="KW-0805">Transcription regulation</keyword>
<name>A0A1G6JIM0_9BACI</name>
<dbReference type="GO" id="GO:0030435">
    <property type="term" value="P:sporulation resulting in formation of a cellular spore"/>
    <property type="evidence" value="ECO:0007669"/>
    <property type="project" value="UniProtKB-KW"/>
</dbReference>
<evidence type="ECO:0000256" key="3">
    <source>
        <dbReference type="ARBA" id="ARBA00023015"/>
    </source>
</evidence>
<keyword evidence="5 7" id="KW-0238">DNA-binding</keyword>
<dbReference type="SUPFAM" id="SSF88659">
    <property type="entry name" value="Sigma3 and sigma4 domains of RNA polymerase sigma factors"/>
    <property type="match status" value="1"/>
</dbReference>
<keyword evidence="4 7" id="KW-0731">Sigma factor</keyword>
<protein>
    <recommendedName>
        <fullName evidence="7">RNA polymerase sigma factor</fullName>
    </recommendedName>
</protein>
<dbReference type="InterPro" id="IPR050813">
    <property type="entry name" value="Sigma-70_Factor"/>
</dbReference>
<reference evidence="10" key="1">
    <citation type="submission" date="2016-09" db="EMBL/GenBank/DDBJ databases">
        <authorList>
            <person name="Varghese N."/>
            <person name="Submissions S."/>
        </authorList>
    </citation>
    <scope>NUCLEOTIDE SEQUENCE [LARGE SCALE GENOMIC DNA]</scope>
    <source>
        <strain evidence="10">25nlg</strain>
    </source>
</reference>
<dbReference type="AlphaFoldDB" id="A0A1G6JIM0"/>
<dbReference type="STRING" id="1464122.SAMN05421737_1065"/>
<dbReference type="PRINTS" id="PR00046">
    <property type="entry name" value="SIGMA70FCT"/>
</dbReference>
<evidence type="ECO:0000256" key="7">
    <source>
        <dbReference type="RuleBase" id="RU362124"/>
    </source>
</evidence>
<evidence type="ECO:0000256" key="6">
    <source>
        <dbReference type="ARBA" id="ARBA00023163"/>
    </source>
</evidence>
<dbReference type="Pfam" id="PF04545">
    <property type="entry name" value="Sigma70_r4"/>
    <property type="match status" value="1"/>
</dbReference>
<keyword evidence="2" id="KW-0749">Sporulation</keyword>
<dbReference type="EMBL" id="FMYM01000006">
    <property type="protein sequence ID" value="SDC18517.1"/>
    <property type="molecule type" value="Genomic_DNA"/>
</dbReference>
<gene>
    <name evidence="9" type="ORF">SAMN05421737_1065</name>
</gene>
<dbReference type="NCBIfam" id="TIGR02937">
    <property type="entry name" value="sigma70-ECF"/>
    <property type="match status" value="1"/>
</dbReference>
<dbReference type="InterPro" id="IPR000943">
    <property type="entry name" value="RNA_pol_sigma70"/>
</dbReference>
<dbReference type="InterPro" id="IPR013325">
    <property type="entry name" value="RNA_pol_sigma_r2"/>
</dbReference>
<dbReference type="RefSeq" id="WP_090775633.1">
    <property type="nucleotide sequence ID" value="NZ_FMYM01000006.1"/>
</dbReference>
<dbReference type="InterPro" id="IPR007627">
    <property type="entry name" value="RNA_pol_sigma70_r2"/>
</dbReference>
<dbReference type="PROSITE" id="PS00716">
    <property type="entry name" value="SIGMA70_2"/>
    <property type="match status" value="1"/>
</dbReference>
<evidence type="ECO:0000256" key="1">
    <source>
        <dbReference type="ARBA" id="ARBA00007788"/>
    </source>
</evidence>
<evidence type="ECO:0000313" key="9">
    <source>
        <dbReference type="EMBL" id="SDC18517.1"/>
    </source>
</evidence>
<dbReference type="PANTHER" id="PTHR30376">
    <property type="entry name" value="SIGMA FACTOR RPOH HEAT SHOCK RELATED"/>
    <property type="match status" value="1"/>
</dbReference>
<dbReference type="Gene3D" id="1.10.10.10">
    <property type="entry name" value="Winged helix-like DNA-binding domain superfamily/Winged helix DNA-binding domain"/>
    <property type="match status" value="1"/>
</dbReference>
<dbReference type="GO" id="GO:0006352">
    <property type="term" value="P:DNA-templated transcription initiation"/>
    <property type="evidence" value="ECO:0007669"/>
    <property type="project" value="InterPro"/>
</dbReference>
<dbReference type="InterPro" id="IPR013324">
    <property type="entry name" value="RNA_pol_sigma_r3/r4-like"/>
</dbReference>
<proteinExistence type="inferred from homology"/>